<dbReference type="EMBL" id="CADCXN010000001">
    <property type="protein sequence ID" value="CAA9889179.1"/>
    <property type="molecule type" value="Genomic_DNA"/>
</dbReference>
<keyword evidence="3" id="KW-0347">Helicase</keyword>
<gene>
    <name evidence="8" type="primary">rapA</name>
    <name evidence="8" type="ORF">METHB2_10063</name>
</gene>
<name>A0A8S0WXM9_9GAMM</name>
<feature type="domain" description="Helicase C-terminal" evidence="7">
    <location>
        <begin position="665"/>
        <end position="828"/>
    </location>
</feature>
<dbReference type="InterPro" id="IPR041650">
    <property type="entry name" value="HEPN_Swt1"/>
</dbReference>
<evidence type="ECO:0000256" key="1">
    <source>
        <dbReference type="ARBA" id="ARBA00022741"/>
    </source>
</evidence>
<dbReference type="PANTHER" id="PTHR45766:SF6">
    <property type="entry name" value="SWI_SNF-RELATED MATRIX-ASSOCIATED ACTIN-DEPENDENT REGULATOR OF CHROMATIN SUBFAMILY A-LIKE PROTEIN 1"/>
    <property type="match status" value="1"/>
</dbReference>
<keyword evidence="9" id="KW-1185">Reference proteome</keyword>
<accession>A0A8S0WXM9</accession>
<feature type="domain" description="Helicase ATP-binding" evidence="6">
    <location>
        <begin position="264"/>
        <end position="447"/>
    </location>
</feature>
<dbReference type="Pfam" id="PF00271">
    <property type="entry name" value="Helicase_C"/>
    <property type="match status" value="1"/>
</dbReference>
<dbReference type="CDD" id="cd18011">
    <property type="entry name" value="DEXDc_RapA"/>
    <property type="match status" value="1"/>
</dbReference>
<keyword evidence="4" id="KW-0067">ATP-binding</keyword>
<dbReference type="InterPro" id="IPR049730">
    <property type="entry name" value="SNF2/RAD54-like_C"/>
</dbReference>
<evidence type="ECO:0000313" key="9">
    <source>
        <dbReference type="Proteomes" id="UP000494216"/>
    </source>
</evidence>
<dbReference type="InterPro" id="IPR000330">
    <property type="entry name" value="SNF2_N"/>
</dbReference>
<dbReference type="EC" id="3.6.4.-" evidence="8"/>
<dbReference type="InterPro" id="IPR027417">
    <property type="entry name" value="P-loop_NTPase"/>
</dbReference>
<feature type="region of interest" description="Disordered" evidence="5">
    <location>
        <begin position="1118"/>
        <end position="1143"/>
    </location>
</feature>
<dbReference type="Gene3D" id="3.40.50.10810">
    <property type="entry name" value="Tandem AAA-ATPase domain"/>
    <property type="match status" value="1"/>
</dbReference>
<feature type="compositionally biased region" description="Basic and acidic residues" evidence="5">
    <location>
        <begin position="1118"/>
        <end position="1129"/>
    </location>
</feature>
<dbReference type="GO" id="GO:0005524">
    <property type="term" value="F:ATP binding"/>
    <property type="evidence" value="ECO:0007669"/>
    <property type="project" value="UniProtKB-KW"/>
</dbReference>
<dbReference type="InterPro" id="IPR057342">
    <property type="entry name" value="DEXDc_RapA"/>
</dbReference>
<comment type="caution">
    <text evidence="8">The sequence shown here is derived from an EMBL/GenBank/DDBJ whole genome shotgun (WGS) entry which is preliminary data.</text>
</comment>
<dbReference type="Pfam" id="PF18731">
    <property type="entry name" value="HEPN_Swt1"/>
    <property type="match status" value="1"/>
</dbReference>
<organism evidence="8 9">
    <name type="scientific">Candidatus Methylobacter favarea</name>
    <dbReference type="NCBI Taxonomy" id="2707345"/>
    <lineage>
        <taxon>Bacteria</taxon>
        <taxon>Pseudomonadati</taxon>
        <taxon>Pseudomonadota</taxon>
        <taxon>Gammaproteobacteria</taxon>
        <taxon>Methylococcales</taxon>
        <taxon>Methylococcaceae</taxon>
        <taxon>Methylobacter</taxon>
    </lineage>
</organism>
<dbReference type="SMART" id="SM00490">
    <property type="entry name" value="HELICc"/>
    <property type="match status" value="1"/>
</dbReference>
<protein>
    <submittedName>
        <fullName evidence="8">RNA polymerase-associated protein RapA</fullName>
        <ecNumber evidence="8">3.6.4.-</ecNumber>
    </submittedName>
</protein>
<evidence type="ECO:0000256" key="2">
    <source>
        <dbReference type="ARBA" id="ARBA00022801"/>
    </source>
</evidence>
<evidence type="ECO:0000313" key="8">
    <source>
        <dbReference type="EMBL" id="CAA9889179.1"/>
    </source>
</evidence>
<feature type="compositionally biased region" description="Polar residues" evidence="5">
    <location>
        <begin position="1131"/>
        <end position="1143"/>
    </location>
</feature>
<dbReference type="Proteomes" id="UP000494216">
    <property type="component" value="Unassembled WGS sequence"/>
</dbReference>
<dbReference type="InterPro" id="IPR014001">
    <property type="entry name" value="Helicase_ATP-bd"/>
</dbReference>
<dbReference type="SUPFAM" id="SSF52540">
    <property type="entry name" value="P-loop containing nucleoside triphosphate hydrolases"/>
    <property type="match status" value="2"/>
</dbReference>
<dbReference type="Gene3D" id="3.40.50.300">
    <property type="entry name" value="P-loop containing nucleotide triphosphate hydrolases"/>
    <property type="match status" value="1"/>
</dbReference>
<evidence type="ECO:0000256" key="5">
    <source>
        <dbReference type="SAM" id="MobiDB-lite"/>
    </source>
</evidence>
<dbReference type="InterPro" id="IPR038718">
    <property type="entry name" value="SNF2-like_sf"/>
</dbReference>
<dbReference type="PANTHER" id="PTHR45766">
    <property type="entry name" value="DNA ANNEALING HELICASE AND ENDONUCLEASE ZRANB3 FAMILY MEMBER"/>
    <property type="match status" value="1"/>
</dbReference>
<evidence type="ECO:0000259" key="6">
    <source>
        <dbReference type="PROSITE" id="PS51192"/>
    </source>
</evidence>
<dbReference type="Pfam" id="PF00176">
    <property type="entry name" value="SNF2-rel_dom"/>
    <property type="match status" value="1"/>
</dbReference>
<dbReference type="PROSITE" id="PS51194">
    <property type="entry name" value="HELICASE_CTER"/>
    <property type="match status" value="1"/>
</dbReference>
<proteinExistence type="predicted"/>
<dbReference type="CDD" id="cd18793">
    <property type="entry name" value="SF2_C_SNF"/>
    <property type="match status" value="1"/>
</dbReference>
<evidence type="ECO:0000259" key="7">
    <source>
        <dbReference type="PROSITE" id="PS51194"/>
    </source>
</evidence>
<keyword evidence="1" id="KW-0547">Nucleotide-binding</keyword>
<reference evidence="8 9" key="1">
    <citation type="submission" date="2020-02" db="EMBL/GenBank/DDBJ databases">
        <authorList>
            <person name="Hogendoorn C."/>
        </authorList>
    </citation>
    <scope>NUCLEOTIDE SEQUENCE [LARGE SCALE GENOMIC DNA]</scope>
    <source>
        <strain evidence="8">METHB21</strain>
    </source>
</reference>
<dbReference type="AlphaFoldDB" id="A0A8S0WXM9"/>
<dbReference type="PROSITE" id="PS51192">
    <property type="entry name" value="HELICASE_ATP_BIND_1"/>
    <property type="match status" value="1"/>
</dbReference>
<dbReference type="GO" id="GO:0004386">
    <property type="term" value="F:helicase activity"/>
    <property type="evidence" value="ECO:0007669"/>
    <property type="project" value="UniProtKB-KW"/>
</dbReference>
<dbReference type="InterPro" id="IPR001650">
    <property type="entry name" value="Helicase_C-like"/>
</dbReference>
<evidence type="ECO:0000256" key="4">
    <source>
        <dbReference type="ARBA" id="ARBA00022840"/>
    </source>
</evidence>
<evidence type="ECO:0000256" key="3">
    <source>
        <dbReference type="ARBA" id="ARBA00022806"/>
    </source>
</evidence>
<keyword evidence="2 8" id="KW-0378">Hydrolase</keyword>
<dbReference type="SMART" id="SM00487">
    <property type="entry name" value="DEXDc"/>
    <property type="match status" value="1"/>
</dbReference>
<sequence>MKTAVLNILTHQLTHILRDTLPKISTSWWTSLVIEKLTFQQQSFARQHSPDALEQLDLAALLRVADQNWYKLSQQRNLDKTVRNWLKEAQTIRNRWAHAPAGDLPDEVYYRDLDTIERLLQVFAASAEVLNKISGEKQNLLLKLAANKASTLASTTENAVTNLFKSGDMVRLKAKPQTSGAVIAHLPGVPEDRYQVFHDGTTPYYYASQIEPIPPVSTHSEVALPDLHAALSALQLRHPSIRHLYSLFASRIQFVPYQFRPVLKLIQADRPRLLIADEVGVGKTIEAGLILKELQARREIKSVLVICPKPLIAERKWLEEMKRFDERFEHLDGKSLRYCINETHFDGIWPQKHARVIVPYSLLDESLLMGKHDGRKKQHGLLDLDPPPAFDLVIVDEAHHIRNTDTWAYRNVRHFCDNAEAVVLLSATPIQMRDNDLYTLLHLIRPDVLTSRRDFEHMAEPNPHLNDAIEAARSLQTDWQDKVRTHIDSALATTWGRGVLAAGPGLQSAYDLLDADHNDPAQRLALIRQLEELYTFASLINRTRRRDIGNFTTRKPETVTVEFTPEQADLHQNLINLMARILAFRHGDQNLRFMLSTVRQQVSSCVFGLAPRLKDMLQQHLSQLELSELDYENSPDDIQAILAEFRADVEALIRQAQQLTGHDPKLEAFLKVIRDKQQLPNNKLLAFSSFRHTIRYLEEQLSQEPVRFGIIHGGVADDERRAIRNRFSMEKAHPNALDVLLSSEVGCEGLDYQFCDGMINYDLPWNPMRVEQRIGRIDRYGQLSPTVVIYNLITPGTVDAEIYERCLLRIGIFRQALGSSEEILGKLTQEIHAIAENFDLTPDEQAARLQQIADNDIRLIQEQARLEEQQAQLFGLMPGQHTDEMIKQAASFWLSPAMLVNLISRYLQTLGVTNLPASLGQKPLTTLQLGQDIRSKLLADYQKLDASGETAQIWSRWLTGNEPNLPLTFDASTAAERRDLLFITPTHPLTRQAAQSLEPRMPLHCDLSITIADLPAGRYPFAIYRWRKLGLREDFTFQPISQHPELTERMLELLEIAQPIKNTVAPISADEKTALEQAHYPHWSNSRAAHIEQVTQTTQARLASLNTSHAARLALLEEQRDMNPDEKIQRMKNSQIASASRDY</sequence>
<dbReference type="RefSeq" id="WP_174624251.1">
    <property type="nucleotide sequence ID" value="NZ_CADCXN010000001.1"/>
</dbReference>
<dbReference type="GO" id="GO:0016787">
    <property type="term" value="F:hydrolase activity"/>
    <property type="evidence" value="ECO:0007669"/>
    <property type="project" value="UniProtKB-KW"/>
</dbReference>